<proteinExistence type="predicted"/>
<protein>
    <recommendedName>
        <fullName evidence="3">Retrotransposon gag domain-containing protein</fullName>
    </recommendedName>
</protein>
<dbReference type="Proteomes" id="UP001151760">
    <property type="component" value="Unassembled WGS sequence"/>
</dbReference>
<gene>
    <name evidence="1" type="ORF">Tco_0627676</name>
</gene>
<dbReference type="EMBL" id="BQNB010008788">
    <property type="protein sequence ID" value="GJS54314.1"/>
    <property type="molecule type" value="Genomic_DNA"/>
</dbReference>
<evidence type="ECO:0008006" key="3">
    <source>
        <dbReference type="Google" id="ProtNLM"/>
    </source>
</evidence>
<accession>A0ABQ4WN45</accession>
<evidence type="ECO:0000313" key="2">
    <source>
        <dbReference type="Proteomes" id="UP001151760"/>
    </source>
</evidence>
<evidence type="ECO:0000313" key="1">
    <source>
        <dbReference type="EMBL" id="GJS54314.1"/>
    </source>
</evidence>
<reference evidence="1" key="2">
    <citation type="submission" date="2022-01" db="EMBL/GenBank/DDBJ databases">
        <authorList>
            <person name="Yamashiro T."/>
            <person name="Shiraishi A."/>
            <person name="Satake H."/>
            <person name="Nakayama K."/>
        </authorList>
    </citation>
    <scope>NUCLEOTIDE SEQUENCE</scope>
</reference>
<organism evidence="1 2">
    <name type="scientific">Tanacetum coccineum</name>
    <dbReference type="NCBI Taxonomy" id="301880"/>
    <lineage>
        <taxon>Eukaryota</taxon>
        <taxon>Viridiplantae</taxon>
        <taxon>Streptophyta</taxon>
        <taxon>Embryophyta</taxon>
        <taxon>Tracheophyta</taxon>
        <taxon>Spermatophyta</taxon>
        <taxon>Magnoliopsida</taxon>
        <taxon>eudicotyledons</taxon>
        <taxon>Gunneridae</taxon>
        <taxon>Pentapetalae</taxon>
        <taxon>asterids</taxon>
        <taxon>campanulids</taxon>
        <taxon>Asterales</taxon>
        <taxon>Asteraceae</taxon>
        <taxon>Asteroideae</taxon>
        <taxon>Anthemideae</taxon>
        <taxon>Anthemidinae</taxon>
        <taxon>Tanacetum</taxon>
    </lineage>
</organism>
<reference evidence="1" key="1">
    <citation type="journal article" date="2022" name="Int. J. Mol. Sci.">
        <title>Draft Genome of Tanacetum Coccineum: Genomic Comparison of Closely Related Tanacetum-Family Plants.</title>
        <authorList>
            <person name="Yamashiro T."/>
            <person name="Shiraishi A."/>
            <person name="Nakayama K."/>
            <person name="Satake H."/>
        </authorList>
    </citation>
    <scope>NUCLEOTIDE SEQUENCE</scope>
</reference>
<comment type="caution">
    <text evidence="1">The sequence shown here is derived from an EMBL/GenBank/DDBJ whole genome shotgun (WGS) entry which is preliminary data.</text>
</comment>
<sequence length="165" mass="19496">MPRIKVDIPTFLGLLNIEDFLDWVSEIEKYFELMDIPEESQVKYVAYKLIGAASSWWVMTSNNVTFIASFIPLIMEYLVKISKKARILELKQRHLKITVLTSNTPYPSRKIRRICACTSQKTTKETRSIRRIQERPIRRIQAMEIIYSGRYQTWSLLQETLDTPY</sequence>
<name>A0ABQ4WN45_9ASTR</name>
<keyword evidence="2" id="KW-1185">Reference proteome</keyword>